<dbReference type="EMBL" id="WJBH02000007">
    <property type="protein sequence ID" value="KAI9555878.1"/>
    <property type="molecule type" value="Genomic_DNA"/>
</dbReference>
<dbReference type="InterPro" id="IPR040676">
    <property type="entry name" value="DUF5641"/>
</dbReference>
<evidence type="ECO:0000313" key="3">
    <source>
        <dbReference type="Proteomes" id="UP000820818"/>
    </source>
</evidence>
<accession>A0AAD5L535</accession>
<dbReference type="Pfam" id="PF18701">
    <property type="entry name" value="DUF5641"/>
    <property type="match status" value="1"/>
</dbReference>
<organism evidence="2 3">
    <name type="scientific">Daphnia sinensis</name>
    <dbReference type="NCBI Taxonomy" id="1820382"/>
    <lineage>
        <taxon>Eukaryota</taxon>
        <taxon>Metazoa</taxon>
        <taxon>Ecdysozoa</taxon>
        <taxon>Arthropoda</taxon>
        <taxon>Crustacea</taxon>
        <taxon>Branchiopoda</taxon>
        <taxon>Diplostraca</taxon>
        <taxon>Cladocera</taxon>
        <taxon>Anomopoda</taxon>
        <taxon>Daphniidae</taxon>
        <taxon>Daphnia</taxon>
        <taxon>Daphnia similis group</taxon>
    </lineage>
</organism>
<proteinExistence type="predicted"/>
<evidence type="ECO:0000313" key="2">
    <source>
        <dbReference type="EMBL" id="KAI9555878.1"/>
    </source>
</evidence>
<protein>
    <recommendedName>
        <fullName evidence="1">DUF5641 domain-containing protein</fullName>
    </recommendedName>
</protein>
<gene>
    <name evidence="2" type="ORF">GHT06_018395</name>
</gene>
<reference evidence="2 3" key="1">
    <citation type="submission" date="2022-05" db="EMBL/GenBank/DDBJ databases">
        <title>A multi-omics perspective on studying reproductive biology in Daphnia sinensis.</title>
        <authorList>
            <person name="Jia J."/>
        </authorList>
    </citation>
    <scope>NUCLEOTIDE SEQUENCE [LARGE SCALE GENOMIC DNA]</scope>
    <source>
        <strain evidence="2 3">WSL</strain>
    </source>
</reference>
<keyword evidence="3" id="KW-1185">Reference proteome</keyword>
<comment type="caution">
    <text evidence="2">The sequence shown here is derived from an EMBL/GenBank/DDBJ whole genome shotgun (WGS) entry which is preliminary data.</text>
</comment>
<sequence>MDENNKRGEWLMGSIVAVHPSHDGVVRKATVKTANSVLIRPTVKLCYISGQRPE</sequence>
<dbReference type="Proteomes" id="UP000820818">
    <property type="component" value="Linkage Group LG7"/>
</dbReference>
<feature type="domain" description="DUF5641" evidence="1">
    <location>
        <begin position="2"/>
        <end position="47"/>
    </location>
</feature>
<dbReference type="AlphaFoldDB" id="A0AAD5L535"/>
<name>A0AAD5L535_9CRUS</name>
<evidence type="ECO:0000259" key="1">
    <source>
        <dbReference type="Pfam" id="PF18701"/>
    </source>
</evidence>